<dbReference type="EMBL" id="CP071793">
    <property type="protein sequence ID" value="QTD49900.1"/>
    <property type="molecule type" value="Genomic_DNA"/>
</dbReference>
<dbReference type="AlphaFoldDB" id="A0A8A4TK25"/>
<evidence type="ECO:0000313" key="1">
    <source>
        <dbReference type="EMBL" id="QTD49900.1"/>
    </source>
</evidence>
<evidence type="ECO:0000313" key="2">
    <source>
        <dbReference type="Proteomes" id="UP000663929"/>
    </source>
</evidence>
<protein>
    <submittedName>
        <fullName evidence="1">Uncharacterized protein</fullName>
    </submittedName>
</protein>
<reference evidence="1" key="1">
    <citation type="submission" date="2021-03" db="EMBL/GenBank/DDBJ databases">
        <title>Acanthopleuribacteraceae sp. M133.</title>
        <authorList>
            <person name="Wang G."/>
        </authorList>
    </citation>
    <scope>NUCLEOTIDE SEQUENCE</scope>
    <source>
        <strain evidence="1">M133</strain>
    </source>
</reference>
<sequence length="334" mass="38864">MRYAFVILGILILVVGSLLVVRSDTSADLLSSPKPAHSGTPLDAKLTVPQPVPSELIYFVDKDGTWRCHQGEETHSLRITREDAPHYFQSGDHLILFDPAGMGDFLIYRSYELIRKVNPGLSGDFAFAHWKHEVLFVGSLNTEELLLYCYDTVQQHLLSRKYPLTIVQYEYCLKALRPLVTDNQLKLWVPAIQQVMVLDYQLELLEQYPVQPNYHWKNPKELIDTLTETPEEDRAANIRLGVQHDGTVVKFAPSIYMKVRDEEWITYAAYEIRGHRNKPMVFRNKTYLMKLRDGLLVEERWIDDLILRGHVGQRFLAQIHSDEEERTRMWAIRL</sequence>
<dbReference type="Proteomes" id="UP000663929">
    <property type="component" value="Chromosome"/>
</dbReference>
<dbReference type="RefSeq" id="WP_237379531.1">
    <property type="nucleotide sequence ID" value="NZ_CP071793.1"/>
</dbReference>
<organism evidence="1 2">
    <name type="scientific">Sulfidibacter corallicola</name>
    <dbReference type="NCBI Taxonomy" id="2818388"/>
    <lineage>
        <taxon>Bacteria</taxon>
        <taxon>Pseudomonadati</taxon>
        <taxon>Acidobacteriota</taxon>
        <taxon>Holophagae</taxon>
        <taxon>Acanthopleuribacterales</taxon>
        <taxon>Acanthopleuribacteraceae</taxon>
        <taxon>Sulfidibacter</taxon>
    </lineage>
</organism>
<name>A0A8A4TK25_SULCO</name>
<accession>A0A8A4TK25</accession>
<gene>
    <name evidence="1" type="ORF">J3U87_30325</name>
</gene>
<keyword evidence="2" id="KW-1185">Reference proteome</keyword>
<proteinExistence type="predicted"/>
<dbReference type="KEGG" id="scor:J3U87_30325"/>